<dbReference type="STRING" id="56484.A0A1Y2FH57"/>
<comment type="caution">
    <text evidence="2">The sequence shown here is derived from an EMBL/GenBank/DDBJ whole genome shotgun (WGS) entry which is preliminary data.</text>
</comment>
<comment type="similarity">
    <text evidence="1">Belongs to the actin family.</text>
</comment>
<dbReference type="PRINTS" id="PR00190">
    <property type="entry name" value="ACTIN"/>
</dbReference>
<dbReference type="SUPFAM" id="SSF53067">
    <property type="entry name" value="Actin-like ATPase domain"/>
    <property type="match status" value="2"/>
</dbReference>
<proteinExistence type="inferred from homology"/>
<dbReference type="Gene3D" id="3.30.420.40">
    <property type="match status" value="2"/>
</dbReference>
<sequence>MSAGAVQYGGDEISALVLDPGSHATRAGYAGEDAPKSYIPTSYGLRAASATTPKQSFYSDSSIHAPRPDYEIKNPMHEGTVADFDAASDLWQYIFNTGLRADPHEHPLMMTETSWVKPQQRQKTMEIAFETLGSPAAYLLKGGVAAAFASGKSTALVVDIGHSVTSVTPVYDGIILKRGLQKQAFAGAALSEQVNALLKQRGVDVTPHFLVQRKGAPETGSGAVLKEVPGLSDSFMQYERGRIVEAFKEHVLQVFEGPLNEQAAASRPARMFEFPTGRQELFKQERFAIAESLFTTDESHQSLQAMMQASLSVAEVDIRPALLSNIIVTGASSLIPGLEQRLQLEMAKLFPGARLRISAAGNTVERKCAGWLGGSILASLGTFHQLWLSKEEYSEQGADRLALIERRCK</sequence>
<dbReference type="OrthoDB" id="5132116at2759"/>
<dbReference type="Gene3D" id="3.90.640.10">
    <property type="entry name" value="Actin, Chain A, domain 4"/>
    <property type="match status" value="1"/>
</dbReference>
<dbReference type="OMA" id="MTEAPWN"/>
<dbReference type="RefSeq" id="XP_040725872.1">
    <property type="nucleotide sequence ID" value="XM_040869244.1"/>
</dbReference>
<dbReference type="Pfam" id="PF00022">
    <property type="entry name" value="Actin"/>
    <property type="match status" value="1"/>
</dbReference>
<organism evidence="2 3">
    <name type="scientific">Protomyces lactucae-debilis</name>
    <dbReference type="NCBI Taxonomy" id="2754530"/>
    <lineage>
        <taxon>Eukaryota</taxon>
        <taxon>Fungi</taxon>
        <taxon>Dikarya</taxon>
        <taxon>Ascomycota</taxon>
        <taxon>Taphrinomycotina</taxon>
        <taxon>Taphrinomycetes</taxon>
        <taxon>Taphrinales</taxon>
        <taxon>Protomycetaceae</taxon>
        <taxon>Protomyces</taxon>
    </lineage>
</organism>
<dbReference type="AlphaFoldDB" id="A0A1Y2FH57"/>
<dbReference type="InterPro" id="IPR043129">
    <property type="entry name" value="ATPase_NBD"/>
</dbReference>
<evidence type="ECO:0000313" key="3">
    <source>
        <dbReference type="Proteomes" id="UP000193685"/>
    </source>
</evidence>
<dbReference type="InterPro" id="IPR004000">
    <property type="entry name" value="Actin"/>
</dbReference>
<keyword evidence="3" id="KW-1185">Reference proteome</keyword>
<dbReference type="PANTHER" id="PTHR11937">
    <property type="entry name" value="ACTIN"/>
    <property type="match status" value="1"/>
</dbReference>
<gene>
    <name evidence="2" type="ORF">BCR37DRAFT_379334</name>
</gene>
<reference evidence="2 3" key="1">
    <citation type="submission" date="2016-07" db="EMBL/GenBank/DDBJ databases">
        <title>Pervasive Adenine N6-methylation of Active Genes in Fungi.</title>
        <authorList>
            <consortium name="DOE Joint Genome Institute"/>
            <person name="Mondo S.J."/>
            <person name="Dannebaum R.O."/>
            <person name="Kuo R.C."/>
            <person name="Labutti K."/>
            <person name="Haridas S."/>
            <person name="Kuo A."/>
            <person name="Salamov A."/>
            <person name="Ahrendt S.R."/>
            <person name="Lipzen A."/>
            <person name="Sullivan W."/>
            <person name="Andreopoulos W.B."/>
            <person name="Clum A."/>
            <person name="Lindquist E."/>
            <person name="Daum C."/>
            <person name="Ramamoorthy G.K."/>
            <person name="Gryganskyi A."/>
            <person name="Culley D."/>
            <person name="Magnuson J.K."/>
            <person name="James T.Y."/>
            <person name="O'Malley M.A."/>
            <person name="Stajich J.E."/>
            <person name="Spatafora J.W."/>
            <person name="Visel A."/>
            <person name="Grigoriev I.V."/>
        </authorList>
    </citation>
    <scope>NUCLEOTIDE SEQUENCE [LARGE SCALE GENOMIC DNA]</scope>
    <source>
        <strain evidence="2 3">12-1054</strain>
    </source>
</reference>
<dbReference type="EMBL" id="MCFI01000008">
    <property type="protein sequence ID" value="ORY83291.1"/>
    <property type="molecule type" value="Genomic_DNA"/>
</dbReference>
<protein>
    <submittedName>
        <fullName evidence="2">Actin-1</fullName>
    </submittedName>
</protein>
<dbReference type="GeneID" id="63785843"/>
<name>A0A1Y2FH57_PROLT</name>
<dbReference type="SMART" id="SM00268">
    <property type="entry name" value="ACTIN"/>
    <property type="match status" value="1"/>
</dbReference>
<dbReference type="CDD" id="cd13395">
    <property type="entry name" value="ASKHA_NBD_Arp4_ACTL6-like"/>
    <property type="match status" value="1"/>
</dbReference>
<accession>A0A1Y2FH57</accession>
<dbReference type="Proteomes" id="UP000193685">
    <property type="component" value="Unassembled WGS sequence"/>
</dbReference>
<evidence type="ECO:0000256" key="1">
    <source>
        <dbReference type="RuleBase" id="RU000487"/>
    </source>
</evidence>
<evidence type="ECO:0000313" key="2">
    <source>
        <dbReference type="EMBL" id="ORY83291.1"/>
    </source>
</evidence>